<accession>A0A1H0QIE8</accession>
<reference evidence="3" key="1">
    <citation type="submission" date="2016-10" db="EMBL/GenBank/DDBJ databases">
        <authorList>
            <person name="Varghese N."/>
            <person name="Submissions S."/>
        </authorList>
    </citation>
    <scope>NUCLEOTIDE SEQUENCE [LARGE SCALE GENOMIC DNA]</scope>
    <source>
        <strain evidence="3">DSM 45843</strain>
    </source>
</reference>
<evidence type="ECO:0000313" key="3">
    <source>
        <dbReference type="Proteomes" id="UP000199088"/>
    </source>
</evidence>
<feature type="non-terminal residue" evidence="2">
    <location>
        <position position="1"/>
    </location>
</feature>
<organism evidence="2 3">
    <name type="scientific">Klenkia soli</name>
    <dbReference type="NCBI Taxonomy" id="1052260"/>
    <lineage>
        <taxon>Bacteria</taxon>
        <taxon>Bacillati</taxon>
        <taxon>Actinomycetota</taxon>
        <taxon>Actinomycetes</taxon>
        <taxon>Geodermatophilales</taxon>
        <taxon>Geodermatophilaceae</taxon>
        <taxon>Klenkia</taxon>
    </lineage>
</organism>
<dbReference type="RefSeq" id="WP_207500672.1">
    <property type="nucleotide sequence ID" value="NZ_FNIR01000010.1"/>
</dbReference>
<keyword evidence="3" id="KW-1185">Reference proteome</keyword>
<feature type="region of interest" description="Disordered" evidence="1">
    <location>
        <begin position="85"/>
        <end position="123"/>
    </location>
</feature>
<sequence length="123" mass="12954">FAMDPDGTLHVTPPGGRTRTTRPDRIAEVDMSTPSHLQSLTDLLGPTPKRYRSPTPAERAARRATAAERARLAADIEAELDAAARIRAEQNAGPARDGTATGGPGADDASDDRAAVDEDPPPF</sequence>
<evidence type="ECO:0000313" key="2">
    <source>
        <dbReference type="EMBL" id="SDP17102.1"/>
    </source>
</evidence>
<dbReference type="STRING" id="1052260.SAMN05660199_03346"/>
<dbReference type="Proteomes" id="UP000199088">
    <property type="component" value="Unassembled WGS sequence"/>
</dbReference>
<protein>
    <submittedName>
        <fullName evidence="2">Uncharacterized protein</fullName>
    </submittedName>
</protein>
<evidence type="ECO:0000256" key="1">
    <source>
        <dbReference type="SAM" id="MobiDB-lite"/>
    </source>
</evidence>
<feature type="compositionally biased region" description="Polar residues" evidence="1">
    <location>
        <begin position="32"/>
        <end position="41"/>
    </location>
</feature>
<feature type="region of interest" description="Disordered" evidence="1">
    <location>
        <begin position="1"/>
        <end position="66"/>
    </location>
</feature>
<name>A0A1H0QIE8_9ACTN</name>
<proteinExistence type="predicted"/>
<dbReference type="AlphaFoldDB" id="A0A1H0QIE8"/>
<gene>
    <name evidence="2" type="ORF">SAMN05660199_03346</name>
</gene>
<dbReference type="EMBL" id="FNIR01000010">
    <property type="protein sequence ID" value="SDP17102.1"/>
    <property type="molecule type" value="Genomic_DNA"/>
</dbReference>